<name>A0AAV8RTI3_ENSVE</name>
<accession>A0AAV8RTI3</accession>
<gene>
    <name evidence="1" type="ORF">OPV22_007020</name>
</gene>
<evidence type="ECO:0000313" key="2">
    <source>
        <dbReference type="Proteomes" id="UP001222027"/>
    </source>
</evidence>
<keyword evidence="2" id="KW-1185">Reference proteome</keyword>
<dbReference type="Proteomes" id="UP001222027">
    <property type="component" value="Unassembled WGS sequence"/>
</dbReference>
<organism evidence="1 2">
    <name type="scientific">Ensete ventricosum</name>
    <name type="common">Abyssinian banana</name>
    <name type="synonym">Musa ensete</name>
    <dbReference type="NCBI Taxonomy" id="4639"/>
    <lineage>
        <taxon>Eukaryota</taxon>
        <taxon>Viridiplantae</taxon>
        <taxon>Streptophyta</taxon>
        <taxon>Embryophyta</taxon>
        <taxon>Tracheophyta</taxon>
        <taxon>Spermatophyta</taxon>
        <taxon>Magnoliopsida</taxon>
        <taxon>Liliopsida</taxon>
        <taxon>Zingiberales</taxon>
        <taxon>Musaceae</taxon>
        <taxon>Ensete</taxon>
    </lineage>
</organism>
<sequence>MWDSLSSLASSSSGAWLGSSLVDEMSAFLVKGCGVYSFIRYDHLNQTIEGTYYHPTAGFFLFHQANSLMPELSLMVTDVSGEETSK</sequence>
<dbReference type="EMBL" id="JAQQAF010000002">
    <property type="protein sequence ID" value="KAJ8506134.1"/>
    <property type="molecule type" value="Genomic_DNA"/>
</dbReference>
<comment type="caution">
    <text evidence="1">The sequence shown here is derived from an EMBL/GenBank/DDBJ whole genome shotgun (WGS) entry which is preliminary data.</text>
</comment>
<protein>
    <submittedName>
        <fullName evidence="1">Uncharacterized protein</fullName>
    </submittedName>
</protein>
<proteinExistence type="predicted"/>
<dbReference type="AlphaFoldDB" id="A0AAV8RTI3"/>
<evidence type="ECO:0000313" key="1">
    <source>
        <dbReference type="EMBL" id="KAJ8506134.1"/>
    </source>
</evidence>
<reference evidence="1 2" key="1">
    <citation type="submission" date="2022-12" db="EMBL/GenBank/DDBJ databases">
        <title>Chromosome-scale assembly of the Ensete ventricosum genome.</title>
        <authorList>
            <person name="Dussert Y."/>
            <person name="Stocks J."/>
            <person name="Wendawek A."/>
            <person name="Woldeyes F."/>
            <person name="Nichols R.A."/>
            <person name="Borrell J.S."/>
        </authorList>
    </citation>
    <scope>NUCLEOTIDE SEQUENCE [LARGE SCALE GENOMIC DNA]</scope>
    <source>
        <strain evidence="2">cv. Maze</strain>
        <tissue evidence="1">Seeds</tissue>
    </source>
</reference>